<evidence type="ECO:0000256" key="4">
    <source>
        <dbReference type="ARBA" id="ARBA00022694"/>
    </source>
</evidence>
<dbReference type="SUPFAM" id="SSF50978">
    <property type="entry name" value="WD40 repeat-like"/>
    <property type="match status" value="1"/>
</dbReference>
<evidence type="ECO:0000313" key="8">
    <source>
        <dbReference type="EMBL" id="CAF0827984.1"/>
    </source>
</evidence>
<dbReference type="InterPro" id="IPR036322">
    <property type="entry name" value="WD40_repeat_dom_sf"/>
</dbReference>
<proteinExistence type="inferred from homology"/>
<dbReference type="SMART" id="SM00320">
    <property type="entry name" value="WD40"/>
    <property type="match status" value="3"/>
</dbReference>
<evidence type="ECO:0000313" key="9">
    <source>
        <dbReference type="Proteomes" id="UP000663879"/>
    </source>
</evidence>
<evidence type="ECO:0000256" key="2">
    <source>
        <dbReference type="ARBA" id="ARBA00022490"/>
    </source>
</evidence>
<dbReference type="Pfam" id="PF00400">
    <property type="entry name" value="WD40"/>
    <property type="match status" value="1"/>
</dbReference>
<evidence type="ECO:0000256" key="7">
    <source>
        <dbReference type="ARBA" id="ARBA00040154"/>
    </source>
</evidence>
<accession>A0A813UTY1</accession>
<evidence type="ECO:0000256" key="1">
    <source>
        <dbReference type="ARBA" id="ARBA00004496"/>
    </source>
</evidence>
<name>A0A813UTY1_9BILA</name>
<dbReference type="PANTHER" id="PTHR14344:SF3">
    <property type="entry name" value="WD REPEAT-CONTAINING PROTEIN 6"/>
    <property type="match status" value="1"/>
</dbReference>
<dbReference type="GO" id="GO:0030488">
    <property type="term" value="P:tRNA methylation"/>
    <property type="evidence" value="ECO:0007669"/>
    <property type="project" value="TreeGrafter"/>
</dbReference>
<evidence type="ECO:0000256" key="6">
    <source>
        <dbReference type="ARBA" id="ARBA00038255"/>
    </source>
</evidence>
<comment type="similarity">
    <text evidence="6">Belongs to the WD repeat WDR6 family.</text>
</comment>
<protein>
    <recommendedName>
        <fullName evidence="7">tRNA (34-2'-O)-methyltransferase regulator WDR6</fullName>
    </recommendedName>
</protein>
<evidence type="ECO:0000256" key="3">
    <source>
        <dbReference type="ARBA" id="ARBA00022574"/>
    </source>
</evidence>
<dbReference type="AlphaFoldDB" id="A0A813UTY1"/>
<keyword evidence="3" id="KW-0853">WD repeat</keyword>
<comment type="caution">
    <text evidence="8">The sequence shown here is derived from an EMBL/GenBank/DDBJ whole genome shotgun (WGS) entry which is preliminary data.</text>
</comment>
<keyword evidence="9" id="KW-1185">Reference proteome</keyword>
<keyword evidence="5" id="KW-0677">Repeat</keyword>
<dbReference type="PANTHER" id="PTHR14344">
    <property type="entry name" value="WD REPEAT PROTEIN"/>
    <property type="match status" value="1"/>
</dbReference>
<dbReference type="GO" id="GO:0005737">
    <property type="term" value="C:cytoplasm"/>
    <property type="evidence" value="ECO:0007669"/>
    <property type="project" value="UniProtKB-SubCell"/>
</dbReference>
<comment type="subcellular location">
    <subcellularLocation>
        <location evidence="1">Cytoplasm</location>
    </subcellularLocation>
</comment>
<dbReference type="Gene3D" id="2.130.10.10">
    <property type="entry name" value="YVTN repeat-like/Quinoprotein amine dehydrogenase"/>
    <property type="match status" value="2"/>
</dbReference>
<dbReference type="InterPro" id="IPR051973">
    <property type="entry name" value="tRNA_Anticodon_Mtase-Reg"/>
</dbReference>
<gene>
    <name evidence="8" type="ORF">OXX778_LOCUS7814</name>
</gene>
<keyword evidence="4" id="KW-0819">tRNA processing</keyword>
<sequence>QLNRCLFESKCGGANRSWDFEFVDKEDNDNLLFRFVYVKNKSISETRKILNKNEIERPISQSSNHLCQTFHGNTITTCKYLKSSKYLLTGAEDTQLIISKITNDKNSVNLIHEFHLQGHDSVVKCIDYYELNENEMLLVSAGGKANIKIWKVFLNENSQHNDSVNISRITNLYEFKRKLSQNKKNLNNSKNEKPWLYVDLKSNPDIRFMDVCMFRSDLTNDDAILCFACSDGCIRIFRYSVETNKLYLVSKYEYPKCLLCIRKLKIRINSIDRNYLLAFGTDGNLLFWKINESDNEKPQIIEKLNQSGINDVDIWQFSESNQAIMATVGDDTCLTLTKIEVDQNENLNTMSNLIKFEMIHSSAIVGVKFILENFLATVSKDQRLIVWEIDYKAKMIKPVKVYFINVPDVSSMDLKILEKDSIFQFLVVGVGMEIINFKLEK</sequence>
<dbReference type="OrthoDB" id="5594999at2759"/>
<evidence type="ECO:0000256" key="5">
    <source>
        <dbReference type="ARBA" id="ARBA00022737"/>
    </source>
</evidence>
<feature type="non-terminal residue" evidence="8">
    <location>
        <position position="1"/>
    </location>
</feature>
<dbReference type="InterPro" id="IPR015943">
    <property type="entry name" value="WD40/YVTN_repeat-like_dom_sf"/>
</dbReference>
<dbReference type="Proteomes" id="UP000663879">
    <property type="component" value="Unassembled WGS sequence"/>
</dbReference>
<dbReference type="EMBL" id="CAJNOC010001027">
    <property type="protein sequence ID" value="CAF0827984.1"/>
    <property type="molecule type" value="Genomic_DNA"/>
</dbReference>
<dbReference type="InterPro" id="IPR001680">
    <property type="entry name" value="WD40_rpt"/>
</dbReference>
<reference evidence="8" key="1">
    <citation type="submission" date="2021-02" db="EMBL/GenBank/DDBJ databases">
        <authorList>
            <person name="Nowell W R."/>
        </authorList>
    </citation>
    <scope>NUCLEOTIDE SEQUENCE</scope>
    <source>
        <strain evidence="8">Ploen Becks lab</strain>
    </source>
</reference>
<organism evidence="8 9">
    <name type="scientific">Brachionus calyciflorus</name>
    <dbReference type="NCBI Taxonomy" id="104777"/>
    <lineage>
        <taxon>Eukaryota</taxon>
        <taxon>Metazoa</taxon>
        <taxon>Spiralia</taxon>
        <taxon>Gnathifera</taxon>
        <taxon>Rotifera</taxon>
        <taxon>Eurotatoria</taxon>
        <taxon>Monogononta</taxon>
        <taxon>Pseudotrocha</taxon>
        <taxon>Ploima</taxon>
        <taxon>Brachionidae</taxon>
        <taxon>Brachionus</taxon>
    </lineage>
</organism>
<keyword evidence="2" id="KW-0963">Cytoplasm</keyword>